<proteinExistence type="predicted"/>
<keyword evidence="1" id="KW-0732">Signal</keyword>
<dbReference type="AlphaFoldDB" id="A0A180G913"/>
<reference evidence="2" key="2">
    <citation type="submission" date="2016-05" db="EMBL/GenBank/DDBJ databases">
        <title>Comparative analysis highlights variable genome content of wheat rusts and divergence of the mating loci.</title>
        <authorList>
            <person name="Cuomo C.A."/>
            <person name="Bakkeren G."/>
            <person name="Szabo L."/>
            <person name="Khalil H."/>
            <person name="Joly D."/>
            <person name="Goldberg J."/>
            <person name="Young S."/>
            <person name="Zeng Q."/>
            <person name="Fellers J."/>
        </authorList>
    </citation>
    <scope>NUCLEOTIDE SEQUENCE [LARGE SCALE GENOMIC DNA]</scope>
    <source>
        <strain evidence="2">1-1 BBBD Race 1</strain>
    </source>
</reference>
<evidence type="ECO:0000313" key="4">
    <source>
        <dbReference type="Proteomes" id="UP000005240"/>
    </source>
</evidence>
<feature type="signal peptide" evidence="1">
    <location>
        <begin position="1"/>
        <end position="20"/>
    </location>
</feature>
<evidence type="ECO:0000313" key="3">
    <source>
        <dbReference type="EnsemblFungi" id="PTTG_28846-t43_1-p1"/>
    </source>
</evidence>
<sequence>MLLIKILVSVQLLNTFNALALPVSDSNHLVKRTEYIERGKQAGAATKTKEGFGEGQEGGLTYTDIVNDALLKAKDQKSIDNLHQTRMNYLEIVSQLRVDAYDQLSQLSQQREKLYKSMANTSIKEKEGM</sequence>
<evidence type="ECO:0000256" key="1">
    <source>
        <dbReference type="SAM" id="SignalP"/>
    </source>
</evidence>
<protein>
    <submittedName>
        <fullName evidence="2 3">Uncharacterized protein</fullName>
    </submittedName>
</protein>
<evidence type="ECO:0000313" key="2">
    <source>
        <dbReference type="EMBL" id="OAV88978.1"/>
    </source>
</evidence>
<dbReference type="EnsemblFungi" id="PTTG_28846-t43_1">
    <property type="protein sequence ID" value="PTTG_28846-t43_1-p1"/>
    <property type="gene ID" value="PTTG_28846"/>
</dbReference>
<dbReference type="VEuPathDB" id="FungiDB:PTTG_28846"/>
<reference evidence="3 4" key="3">
    <citation type="journal article" date="2017" name="G3 (Bethesda)">
        <title>Comparative analysis highlights variable genome content of wheat rusts and divergence of the mating loci.</title>
        <authorList>
            <person name="Cuomo C.A."/>
            <person name="Bakkeren G."/>
            <person name="Khalil H.B."/>
            <person name="Panwar V."/>
            <person name="Joly D."/>
            <person name="Linning R."/>
            <person name="Sakthikumar S."/>
            <person name="Song X."/>
            <person name="Adiconis X."/>
            <person name="Fan L."/>
            <person name="Goldberg J.M."/>
            <person name="Levin J.Z."/>
            <person name="Young S."/>
            <person name="Zeng Q."/>
            <person name="Anikster Y."/>
            <person name="Bruce M."/>
            <person name="Wang M."/>
            <person name="Yin C."/>
            <person name="McCallum B."/>
            <person name="Szabo L.J."/>
            <person name="Hulbert S."/>
            <person name="Chen X."/>
            <person name="Fellers J.P."/>
        </authorList>
    </citation>
    <scope>NUCLEOTIDE SEQUENCE</scope>
    <source>
        <strain evidence="3">isolate 1-1 / race 1 (BBBD)</strain>
        <strain evidence="4">Isolate 1-1 / race 1 (BBBD)</strain>
    </source>
</reference>
<reference evidence="3" key="4">
    <citation type="submission" date="2025-05" db="UniProtKB">
        <authorList>
            <consortium name="EnsemblFungi"/>
        </authorList>
    </citation>
    <scope>IDENTIFICATION</scope>
    <source>
        <strain evidence="3">isolate 1-1 / race 1 (BBBD)</strain>
    </source>
</reference>
<keyword evidence="4" id="KW-1185">Reference proteome</keyword>
<feature type="chain" id="PRO_5008109668" evidence="1">
    <location>
        <begin position="21"/>
        <end position="129"/>
    </location>
</feature>
<reference evidence="2" key="1">
    <citation type="submission" date="2009-11" db="EMBL/GenBank/DDBJ databases">
        <authorList>
            <consortium name="The Broad Institute Genome Sequencing Platform"/>
            <person name="Ward D."/>
            <person name="Feldgarden M."/>
            <person name="Earl A."/>
            <person name="Young S.K."/>
            <person name="Zeng Q."/>
            <person name="Koehrsen M."/>
            <person name="Alvarado L."/>
            <person name="Berlin A."/>
            <person name="Bochicchio J."/>
            <person name="Borenstein D."/>
            <person name="Chapman S.B."/>
            <person name="Chen Z."/>
            <person name="Engels R."/>
            <person name="Freedman E."/>
            <person name="Gellesch M."/>
            <person name="Goldberg J."/>
            <person name="Griggs A."/>
            <person name="Gujja S."/>
            <person name="Heilman E."/>
            <person name="Heiman D."/>
            <person name="Hepburn T."/>
            <person name="Howarth C."/>
            <person name="Jen D."/>
            <person name="Larson L."/>
            <person name="Lewis B."/>
            <person name="Mehta T."/>
            <person name="Park D."/>
            <person name="Pearson M."/>
            <person name="Roberts A."/>
            <person name="Saif S."/>
            <person name="Shea T."/>
            <person name="Shenoy N."/>
            <person name="Sisk P."/>
            <person name="Stolte C."/>
            <person name="Sykes S."/>
            <person name="Thomson T."/>
            <person name="Walk T."/>
            <person name="White J."/>
            <person name="Yandava C."/>
            <person name="Izard J."/>
            <person name="Baranova O.V."/>
            <person name="Blanton J.M."/>
            <person name="Tanner A.C."/>
            <person name="Dewhirst F.E."/>
            <person name="Haas B."/>
            <person name="Nusbaum C."/>
            <person name="Birren B."/>
        </authorList>
    </citation>
    <scope>NUCLEOTIDE SEQUENCE [LARGE SCALE GENOMIC DNA]</scope>
    <source>
        <strain evidence="2">1-1 BBBD Race 1</strain>
    </source>
</reference>
<accession>A0A180G913</accession>
<name>A0A180G913_PUCT1</name>
<dbReference type="EMBL" id="ADAS02000145">
    <property type="protein sequence ID" value="OAV88978.1"/>
    <property type="molecule type" value="Genomic_DNA"/>
</dbReference>
<dbReference type="Proteomes" id="UP000005240">
    <property type="component" value="Unassembled WGS sequence"/>
</dbReference>
<organism evidence="2">
    <name type="scientific">Puccinia triticina (isolate 1-1 / race 1 (BBBD))</name>
    <name type="common">Brown leaf rust fungus</name>
    <dbReference type="NCBI Taxonomy" id="630390"/>
    <lineage>
        <taxon>Eukaryota</taxon>
        <taxon>Fungi</taxon>
        <taxon>Dikarya</taxon>
        <taxon>Basidiomycota</taxon>
        <taxon>Pucciniomycotina</taxon>
        <taxon>Pucciniomycetes</taxon>
        <taxon>Pucciniales</taxon>
        <taxon>Pucciniaceae</taxon>
        <taxon>Puccinia</taxon>
    </lineage>
</organism>
<gene>
    <name evidence="2" type="ORF">PTTG_28846</name>
</gene>